<keyword evidence="5 8" id="KW-1133">Transmembrane helix</keyword>
<evidence type="ECO:0000313" key="12">
    <source>
        <dbReference type="Proteomes" id="UP000276888"/>
    </source>
</evidence>
<feature type="domain" description="SGNH" evidence="10">
    <location>
        <begin position="461"/>
        <end position="671"/>
    </location>
</feature>
<dbReference type="GO" id="GO:0016747">
    <property type="term" value="F:acyltransferase activity, transferring groups other than amino-acyl groups"/>
    <property type="evidence" value="ECO:0007669"/>
    <property type="project" value="InterPro"/>
</dbReference>
<evidence type="ECO:0000256" key="6">
    <source>
        <dbReference type="ARBA" id="ARBA00023136"/>
    </source>
</evidence>
<dbReference type="RefSeq" id="WP_127094888.1">
    <property type="nucleotide sequence ID" value="NZ_CP031423.1"/>
</dbReference>
<dbReference type="KEGG" id="mlv:CVS47_00759"/>
<sequence length="674" mass="71677">MTAVTTGSRRASTLPEPAAASHRADIDGLRALAILLVVSYHVWFDRVSGGVDVFLMISAYFLTGSLARRLVAGAPLELGQYWSRRFARLLPAAAVVLVAVLAAVWLWYPASAWTDVWAQTWSSLFYVQNAELAASAVDYYARDAASLSPLQHFWSLSVQGQVFVLWPVAMLLTGGLARRRGWDVRRTLLVLFAGIFTLSFLYSVFHTRAAQESAYFDTAARLWEFALGSLLALVAPRIRLRAWAAVVVGWIGIAGLVLCGVLVDVQGGFPGSLALWPTLSAAAVIIAGQTASRAAPAAFLASRPLLRLGGIAYALYLVHWPILITWLVVSGEPRAGLMSGAGVIALSLLAAVVLTALVERPIQRSAWIGARTRRRMLALAVSAAVVAVPLAVWQTSETVRAAALESSSANPGAVVLLPGGSGVGGDYETTLPLSTTLGDEWVALDGACTGELAPATDVVRESCLEQRADGDRRGTLVVVGDSHAQQWSGAMLPLARDRGFDVVALLKGGCSFAADEPYGANIEGCDEWRDEAMAHIARLQPDVVAVMGTRSRADGADEYVPRGLERTIADMRETGAEVIVMRDNPRFSFNMFDCAQEAADPAEECALSASDVLADTNPAASLAGDGVRVIDLTDYLCPDGVCLPVIGGVSVYLDDNHLTGTFARTLAGALDRAL</sequence>
<dbReference type="PANTHER" id="PTHR23028">
    <property type="entry name" value="ACETYLTRANSFERASE"/>
    <property type="match status" value="1"/>
</dbReference>
<feature type="transmembrane region" description="Helical" evidence="8">
    <location>
        <begin position="218"/>
        <end position="235"/>
    </location>
</feature>
<feature type="transmembrane region" description="Helical" evidence="8">
    <location>
        <begin position="188"/>
        <end position="206"/>
    </location>
</feature>
<keyword evidence="4 8" id="KW-0812">Transmembrane</keyword>
<evidence type="ECO:0000259" key="9">
    <source>
        <dbReference type="Pfam" id="PF01757"/>
    </source>
</evidence>
<evidence type="ECO:0000256" key="7">
    <source>
        <dbReference type="ARBA" id="ARBA00023315"/>
    </source>
</evidence>
<feature type="domain" description="Acyltransferase 3" evidence="9">
    <location>
        <begin position="24"/>
        <end position="355"/>
    </location>
</feature>
<keyword evidence="7 11" id="KW-0012">Acyltransferase</keyword>
<dbReference type="Proteomes" id="UP000276888">
    <property type="component" value="Chromosome"/>
</dbReference>
<dbReference type="EC" id="2.3.1.-" evidence="11"/>
<dbReference type="AlphaFoldDB" id="A0A3S9W811"/>
<feature type="transmembrane region" description="Helical" evidence="8">
    <location>
        <begin position="242"/>
        <end position="263"/>
    </location>
</feature>
<evidence type="ECO:0000256" key="5">
    <source>
        <dbReference type="ARBA" id="ARBA00022989"/>
    </source>
</evidence>
<dbReference type="Pfam" id="PF19040">
    <property type="entry name" value="SGNH"/>
    <property type="match status" value="1"/>
</dbReference>
<evidence type="ECO:0000256" key="2">
    <source>
        <dbReference type="ARBA" id="ARBA00022475"/>
    </source>
</evidence>
<evidence type="ECO:0000256" key="8">
    <source>
        <dbReference type="SAM" id="Phobius"/>
    </source>
</evidence>
<protein>
    <submittedName>
        <fullName evidence="11">O-acetyltransferase OatA</fullName>
        <ecNumber evidence="11">2.3.1.-</ecNumber>
    </submittedName>
</protein>
<keyword evidence="2" id="KW-1003">Cell membrane</keyword>
<dbReference type="InterPro" id="IPR036514">
    <property type="entry name" value="SGNH_hydro_sf"/>
</dbReference>
<dbReference type="GO" id="GO:0005886">
    <property type="term" value="C:plasma membrane"/>
    <property type="evidence" value="ECO:0007669"/>
    <property type="project" value="UniProtKB-SubCell"/>
</dbReference>
<comment type="subcellular location">
    <subcellularLocation>
        <location evidence="1">Cell membrane</location>
        <topology evidence="1">Multi-pass membrane protein</topology>
    </subcellularLocation>
</comment>
<evidence type="ECO:0000256" key="1">
    <source>
        <dbReference type="ARBA" id="ARBA00004651"/>
    </source>
</evidence>
<feature type="transmembrane region" description="Helical" evidence="8">
    <location>
        <begin position="89"/>
        <end position="108"/>
    </location>
</feature>
<name>A0A3S9W811_9MICO</name>
<dbReference type="InterPro" id="IPR043968">
    <property type="entry name" value="SGNH"/>
</dbReference>
<feature type="transmembrane region" description="Helical" evidence="8">
    <location>
        <begin position="153"/>
        <end position="176"/>
    </location>
</feature>
<evidence type="ECO:0000259" key="10">
    <source>
        <dbReference type="Pfam" id="PF19040"/>
    </source>
</evidence>
<proteinExistence type="predicted"/>
<evidence type="ECO:0000256" key="3">
    <source>
        <dbReference type="ARBA" id="ARBA00022679"/>
    </source>
</evidence>
<dbReference type="InterPro" id="IPR050879">
    <property type="entry name" value="Acyltransferase_3"/>
</dbReference>
<feature type="transmembrane region" description="Helical" evidence="8">
    <location>
        <begin position="377"/>
        <end position="396"/>
    </location>
</feature>
<dbReference type="Pfam" id="PF01757">
    <property type="entry name" value="Acyl_transf_3"/>
    <property type="match status" value="1"/>
</dbReference>
<dbReference type="Gene3D" id="3.40.50.1110">
    <property type="entry name" value="SGNH hydrolase"/>
    <property type="match status" value="1"/>
</dbReference>
<keyword evidence="12" id="KW-1185">Reference proteome</keyword>
<evidence type="ECO:0000256" key="4">
    <source>
        <dbReference type="ARBA" id="ARBA00022692"/>
    </source>
</evidence>
<dbReference type="EMBL" id="CP031423">
    <property type="protein sequence ID" value="AZS36159.1"/>
    <property type="molecule type" value="Genomic_DNA"/>
</dbReference>
<keyword evidence="3 11" id="KW-0808">Transferase</keyword>
<keyword evidence="6 8" id="KW-0472">Membrane</keyword>
<dbReference type="OrthoDB" id="3404679at2"/>
<feature type="transmembrane region" description="Helical" evidence="8">
    <location>
        <begin position="335"/>
        <end position="357"/>
    </location>
</feature>
<gene>
    <name evidence="11" type="primary">oatA_2</name>
    <name evidence="11" type="ORF">CVS47_00759</name>
</gene>
<dbReference type="InterPro" id="IPR002656">
    <property type="entry name" value="Acyl_transf_3_dom"/>
</dbReference>
<feature type="transmembrane region" description="Helical" evidence="8">
    <location>
        <begin position="308"/>
        <end position="329"/>
    </location>
</feature>
<reference evidence="11 12" key="1">
    <citation type="submission" date="2018-08" db="EMBL/GenBank/DDBJ databases">
        <title>Microbacterium lemovicicum sp. nov., a bacterium isolated from a natural uranium-rich soil.</title>
        <authorList>
            <person name="ORTET P."/>
        </authorList>
    </citation>
    <scope>NUCLEOTIDE SEQUENCE [LARGE SCALE GENOMIC DNA]</scope>
    <source>
        <strain evidence="11 12">Viu22</strain>
    </source>
</reference>
<dbReference type="GO" id="GO:0009103">
    <property type="term" value="P:lipopolysaccharide biosynthetic process"/>
    <property type="evidence" value="ECO:0007669"/>
    <property type="project" value="TreeGrafter"/>
</dbReference>
<organism evidence="11 12">
    <name type="scientific">Microbacterium lemovicicum</name>
    <dbReference type="NCBI Taxonomy" id="1072463"/>
    <lineage>
        <taxon>Bacteria</taxon>
        <taxon>Bacillati</taxon>
        <taxon>Actinomycetota</taxon>
        <taxon>Actinomycetes</taxon>
        <taxon>Micrococcales</taxon>
        <taxon>Microbacteriaceae</taxon>
        <taxon>Microbacterium</taxon>
    </lineage>
</organism>
<dbReference type="PANTHER" id="PTHR23028:SF53">
    <property type="entry name" value="ACYL_TRANSF_3 DOMAIN-CONTAINING PROTEIN"/>
    <property type="match status" value="1"/>
</dbReference>
<accession>A0A3S9W811</accession>
<evidence type="ECO:0000313" key="11">
    <source>
        <dbReference type="EMBL" id="AZS36159.1"/>
    </source>
</evidence>